<dbReference type="SUPFAM" id="SSF53850">
    <property type="entry name" value="Periplasmic binding protein-like II"/>
    <property type="match status" value="1"/>
</dbReference>
<keyword evidence="3" id="KW-0238">DNA-binding</keyword>
<dbReference type="InterPro" id="IPR036388">
    <property type="entry name" value="WH-like_DNA-bd_sf"/>
</dbReference>
<dbReference type="InterPro" id="IPR036390">
    <property type="entry name" value="WH_DNA-bd_sf"/>
</dbReference>
<dbReference type="PANTHER" id="PTHR30537:SF5">
    <property type="entry name" value="HTH-TYPE TRANSCRIPTIONAL ACTIVATOR TTDR-RELATED"/>
    <property type="match status" value="1"/>
</dbReference>
<evidence type="ECO:0000313" key="7">
    <source>
        <dbReference type="Proteomes" id="UP001203423"/>
    </source>
</evidence>
<organism evidence="6 7">
    <name type="scientific">Shewanella surugensis</name>
    <dbReference type="NCBI Taxonomy" id="212020"/>
    <lineage>
        <taxon>Bacteria</taxon>
        <taxon>Pseudomonadati</taxon>
        <taxon>Pseudomonadota</taxon>
        <taxon>Gammaproteobacteria</taxon>
        <taxon>Alteromonadales</taxon>
        <taxon>Shewanellaceae</taxon>
        <taxon>Shewanella</taxon>
    </lineage>
</organism>
<gene>
    <name evidence="6" type="ORF">L2764_22435</name>
</gene>
<dbReference type="Proteomes" id="UP001203423">
    <property type="component" value="Unassembled WGS sequence"/>
</dbReference>
<evidence type="ECO:0000259" key="5">
    <source>
        <dbReference type="PROSITE" id="PS50931"/>
    </source>
</evidence>
<dbReference type="InterPro" id="IPR058163">
    <property type="entry name" value="LysR-type_TF_proteobact-type"/>
</dbReference>
<dbReference type="Pfam" id="PF00126">
    <property type="entry name" value="HTH_1"/>
    <property type="match status" value="1"/>
</dbReference>
<evidence type="ECO:0000256" key="3">
    <source>
        <dbReference type="ARBA" id="ARBA00023125"/>
    </source>
</evidence>
<dbReference type="Gene3D" id="1.10.10.10">
    <property type="entry name" value="Winged helix-like DNA-binding domain superfamily/Winged helix DNA-binding domain"/>
    <property type="match status" value="1"/>
</dbReference>
<evidence type="ECO:0000313" key="6">
    <source>
        <dbReference type="EMBL" id="MCL1127163.1"/>
    </source>
</evidence>
<dbReference type="RefSeq" id="WP_248942559.1">
    <property type="nucleotide sequence ID" value="NZ_JAKIKS010000132.1"/>
</dbReference>
<dbReference type="SUPFAM" id="SSF46785">
    <property type="entry name" value="Winged helix' DNA-binding domain"/>
    <property type="match status" value="1"/>
</dbReference>
<proteinExistence type="inferred from homology"/>
<dbReference type="PANTHER" id="PTHR30537">
    <property type="entry name" value="HTH-TYPE TRANSCRIPTIONAL REGULATOR"/>
    <property type="match status" value="1"/>
</dbReference>
<dbReference type="Pfam" id="PF03466">
    <property type="entry name" value="LysR_substrate"/>
    <property type="match status" value="1"/>
</dbReference>
<evidence type="ECO:0000256" key="2">
    <source>
        <dbReference type="ARBA" id="ARBA00023015"/>
    </source>
</evidence>
<comment type="similarity">
    <text evidence="1">Belongs to the LysR transcriptional regulatory family.</text>
</comment>
<dbReference type="InterPro" id="IPR005119">
    <property type="entry name" value="LysR_subst-bd"/>
</dbReference>
<keyword evidence="7" id="KW-1185">Reference proteome</keyword>
<protein>
    <submittedName>
        <fullName evidence="6">LysR family transcriptional regulator</fullName>
    </submittedName>
</protein>
<dbReference type="PROSITE" id="PS50931">
    <property type="entry name" value="HTH_LYSR"/>
    <property type="match status" value="1"/>
</dbReference>
<sequence>MTIEHIEDLKVYVQVIDSGHLAAAGRVLGLSATLVSRRLARLEAALGVRLLTRTTRRLHVTDEGKVFYSRCQRILSELAHAQRELLPTSNEISGTVRVVLPTSMLSYGIMDALNDFMLHNPLIVIQVQISDEPVDLLAGGWDVGTHIGVPNDSSHIGRHLGAVSPKIAATPEYLARYGLPESPLELSQHDCIRVVRRGVVHEYWPIIDKQGEVQKVPISGRLICHDFITLYSAMCAGVGIGLIPLAALRKAQAKGELIEILPDCRIEGVTLYAIIPAGRNKLPRVQVFVNWLRSFMETLDV</sequence>
<evidence type="ECO:0000256" key="4">
    <source>
        <dbReference type="ARBA" id="ARBA00023163"/>
    </source>
</evidence>
<comment type="caution">
    <text evidence="6">The sequence shown here is derived from an EMBL/GenBank/DDBJ whole genome shotgun (WGS) entry which is preliminary data.</text>
</comment>
<keyword evidence="2" id="KW-0805">Transcription regulation</keyword>
<dbReference type="CDD" id="cd08422">
    <property type="entry name" value="PBP2_CrgA_like"/>
    <property type="match status" value="1"/>
</dbReference>
<accession>A0ABT0LHI2</accession>
<dbReference type="Gene3D" id="3.40.190.290">
    <property type="match status" value="1"/>
</dbReference>
<reference evidence="6 7" key="1">
    <citation type="submission" date="2022-01" db="EMBL/GenBank/DDBJ databases">
        <title>Whole genome-based taxonomy of the Shewanellaceae.</title>
        <authorList>
            <person name="Martin-Rodriguez A.J."/>
        </authorList>
    </citation>
    <scope>NUCLEOTIDE SEQUENCE [LARGE SCALE GENOMIC DNA]</scope>
    <source>
        <strain evidence="6 7">DSM 17177</strain>
    </source>
</reference>
<evidence type="ECO:0000256" key="1">
    <source>
        <dbReference type="ARBA" id="ARBA00009437"/>
    </source>
</evidence>
<feature type="domain" description="HTH lysR-type" evidence="5">
    <location>
        <begin position="1"/>
        <end position="61"/>
    </location>
</feature>
<name>A0ABT0LHI2_9GAMM</name>
<dbReference type="InterPro" id="IPR000847">
    <property type="entry name" value="LysR_HTH_N"/>
</dbReference>
<dbReference type="EMBL" id="JAKIKS010000132">
    <property type="protein sequence ID" value="MCL1127163.1"/>
    <property type="molecule type" value="Genomic_DNA"/>
</dbReference>
<keyword evidence="4" id="KW-0804">Transcription</keyword>